<dbReference type="SMART" id="SM00298">
    <property type="entry name" value="CHROMO"/>
    <property type="match status" value="1"/>
</dbReference>
<reference evidence="5 6" key="1">
    <citation type="journal article" date="2016" name="Mol. Biol. Evol.">
        <title>Comparative Genomics of Early-Diverging Mushroom-Forming Fungi Provides Insights into the Origins of Lignocellulose Decay Capabilities.</title>
        <authorList>
            <person name="Nagy L.G."/>
            <person name="Riley R."/>
            <person name="Tritt A."/>
            <person name="Adam C."/>
            <person name="Daum C."/>
            <person name="Floudas D."/>
            <person name="Sun H."/>
            <person name="Yadav J.S."/>
            <person name="Pangilinan J."/>
            <person name="Larsson K.H."/>
            <person name="Matsuura K."/>
            <person name="Barry K."/>
            <person name="Labutti K."/>
            <person name="Kuo R."/>
            <person name="Ohm R.A."/>
            <person name="Bhattacharya S.S."/>
            <person name="Shirouzu T."/>
            <person name="Yoshinaga Y."/>
            <person name="Martin F.M."/>
            <person name="Grigoriev I.V."/>
            <person name="Hibbett D.S."/>
        </authorList>
    </citation>
    <scope>NUCLEOTIDE SEQUENCE [LARGE SCALE GENOMIC DNA]</scope>
    <source>
        <strain evidence="5 6">93-53</strain>
    </source>
</reference>
<gene>
    <name evidence="5" type="ORF">LAESUDRAFT_678758</name>
</gene>
<dbReference type="EMBL" id="KV427622">
    <property type="protein sequence ID" value="KZT06781.1"/>
    <property type="molecule type" value="Genomic_DNA"/>
</dbReference>
<evidence type="ECO:0000256" key="2">
    <source>
        <dbReference type="ARBA" id="ARBA00023242"/>
    </source>
</evidence>
<dbReference type="InterPro" id="IPR000953">
    <property type="entry name" value="Chromo/chromo_shadow_dom"/>
</dbReference>
<dbReference type="InParanoid" id="A0A165ED75"/>
<feature type="region of interest" description="Disordered" evidence="3">
    <location>
        <begin position="107"/>
        <end position="326"/>
    </location>
</feature>
<comment type="subcellular location">
    <subcellularLocation>
        <location evidence="1">Nucleus</location>
    </subcellularLocation>
</comment>
<dbReference type="InterPro" id="IPR023779">
    <property type="entry name" value="Chromodomain_CS"/>
</dbReference>
<feature type="compositionally biased region" description="Low complexity" evidence="3">
    <location>
        <begin position="287"/>
        <end position="298"/>
    </location>
</feature>
<proteinExistence type="predicted"/>
<evidence type="ECO:0000259" key="4">
    <source>
        <dbReference type="PROSITE" id="PS50013"/>
    </source>
</evidence>
<evidence type="ECO:0000256" key="3">
    <source>
        <dbReference type="SAM" id="MobiDB-lite"/>
    </source>
</evidence>
<feature type="compositionally biased region" description="Polar residues" evidence="3">
    <location>
        <begin position="124"/>
        <end position="145"/>
    </location>
</feature>
<dbReference type="Gene3D" id="2.40.50.40">
    <property type="match status" value="1"/>
</dbReference>
<dbReference type="OrthoDB" id="433924at2759"/>
<dbReference type="PROSITE" id="PS00598">
    <property type="entry name" value="CHROMO_1"/>
    <property type="match status" value="1"/>
</dbReference>
<dbReference type="GeneID" id="63822721"/>
<dbReference type="SUPFAM" id="SSF54160">
    <property type="entry name" value="Chromo domain-like"/>
    <property type="match status" value="1"/>
</dbReference>
<evidence type="ECO:0000313" key="6">
    <source>
        <dbReference type="Proteomes" id="UP000076871"/>
    </source>
</evidence>
<feature type="compositionally biased region" description="Basic and acidic residues" evidence="3">
    <location>
        <begin position="109"/>
        <end position="123"/>
    </location>
</feature>
<evidence type="ECO:0000256" key="1">
    <source>
        <dbReference type="ARBA" id="ARBA00004123"/>
    </source>
</evidence>
<keyword evidence="2" id="KW-0539">Nucleus</keyword>
<accession>A0A165ED75</accession>
<feature type="region of interest" description="Disordered" evidence="3">
    <location>
        <begin position="341"/>
        <end position="460"/>
    </location>
</feature>
<feature type="compositionally biased region" description="Low complexity" evidence="3">
    <location>
        <begin position="344"/>
        <end position="359"/>
    </location>
</feature>
<dbReference type="PROSITE" id="PS50013">
    <property type="entry name" value="CHROMO_2"/>
    <property type="match status" value="1"/>
</dbReference>
<dbReference type="STRING" id="1314785.A0A165ED75"/>
<keyword evidence="6" id="KW-1185">Reference proteome</keyword>
<dbReference type="GO" id="GO:0005634">
    <property type="term" value="C:nucleus"/>
    <property type="evidence" value="ECO:0007669"/>
    <property type="project" value="UniProtKB-SubCell"/>
</dbReference>
<feature type="region of interest" description="Disordered" evidence="3">
    <location>
        <begin position="1"/>
        <end position="20"/>
    </location>
</feature>
<feature type="compositionally biased region" description="Polar residues" evidence="3">
    <location>
        <begin position="363"/>
        <end position="412"/>
    </location>
</feature>
<dbReference type="RefSeq" id="XP_040764521.1">
    <property type="nucleotide sequence ID" value="XM_040905691.1"/>
</dbReference>
<dbReference type="Pfam" id="PF00385">
    <property type="entry name" value="Chromo"/>
    <property type="match status" value="1"/>
</dbReference>
<dbReference type="CDD" id="cd18968">
    <property type="entry name" value="chromodomain"/>
    <property type="match status" value="1"/>
</dbReference>
<organism evidence="5 6">
    <name type="scientific">Laetiporus sulphureus 93-53</name>
    <dbReference type="NCBI Taxonomy" id="1314785"/>
    <lineage>
        <taxon>Eukaryota</taxon>
        <taxon>Fungi</taxon>
        <taxon>Dikarya</taxon>
        <taxon>Basidiomycota</taxon>
        <taxon>Agaricomycotina</taxon>
        <taxon>Agaricomycetes</taxon>
        <taxon>Polyporales</taxon>
        <taxon>Laetiporus</taxon>
    </lineage>
</organism>
<feature type="compositionally biased region" description="Basic residues" evidence="3">
    <location>
        <begin position="184"/>
        <end position="193"/>
    </location>
</feature>
<dbReference type="InterPro" id="IPR016197">
    <property type="entry name" value="Chromo-like_dom_sf"/>
</dbReference>
<feature type="domain" description="Chromo" evidence="4">
    <location>
        <begin position="21"/>
        <end position="71"/>
    </location>
</feature>
<name>A0A165ED75_9APHY</name>
<feature type="compositionally biased region" description="Basic residues" evidence="3">
    <location>
        <begin position="153"/>
        <end position="167"/>
    </location>
</feature>
<dbReference type="AlphaFoldDB" id="A0A165ED75"/>
<sequence>MAKKRKLQESTPEPEEPEEQYQVEVITRARVNKGKGWEYFVKWANYDSDSNTWEPQKNLLGCERLLDSFWENVGRDNGDYPIGHTVRATPSWIKIEKQYFAKRLGSEALRSESKSSDETRQPESNDVQKSSTKRQGQSKRASNAESSTSHTPKTSKKKKSVKLGKRRAIQEDESDNSDTVTPLKIRRHRKKRAVSVNGEESESSTGMPLRKMRKVALTSGKGSSDKLDTGQNKGKGKAIAVPDSSSSDEGEKSSGCHSLFSAPSSPDVLLKDLAPAIPAHQPPNPEAAPQKQPSASSSTLSKPPERSNVQEPSIKTKESGAVMGMPTKQRVAQAATVFVAVSEPSTSSPFKSKFPSFSKKTTDTNNIVTASAQEKQSPTRPAAARQSSNRTSTESPMEITTDSANFVQSPVSISDRLPSVEPPPAESTRVKETQSRPEPLPLPRRHNMPEQPSAGPSNEVDRFLSNIMPDVLAAPMVESDREGALGRPSQKASLFKKLPSLPKIPKKWRWSGELHVNLDSSRTKRLCNVELSDASEPQPSGLRFSLCLNDVDSLTMKKLHAISDLSMILRACGMIQQYAKLGPQTPEDVGSITILATHMRRKRIFTYAHLDLDGQKAALLLMFPPSNKALSMLFKVPNDYVDNTQLMVVLVPWELPRHQYEKASWFKPRVAPSNEGSSQAKLIKQLRGAGRRFGGNRQLYRALYVLKFPRSVIDYMSWPKRPYCVWHTPGDGTMAEPGAQTAMLRAVLEAYTAEDVGYKKDVRAIFIHVGALASFNAFPALAERRSKRPDIQFYTYGTHESISPERWGIREIYLFGGVVTFTPSAVLEDIFGCYDLMRKINEHPLWHCYILPSVVTMLAKFTCQGQNPVTLLDKGEFLLDGLLKLIENGTISLLQAPATGLDFSHGQIPTEEWLSWQMSLLSMKARDLLEECIRVASTQYTNVREHELQEAIQKEIARDMWSMQLQPIIMDKYRRLVVVKSRTDRYFHEDREGIECVLLKGFDFKDDYYPKQTDAAA</sequence>
<dbReference type="GO" id="GO:0006338">
    <property type="term" value="P:chromatin remodeling"/>
    <property type="evidence" value="ECO:0007669"/>
    <property type="project" value="UniProtKB-ARBA"/>
</dbReference>
<evidence type="ECO:0000313" key="5">
    <source>
        <dbReference type="EMBL" id="KZT06781.1"/>
    </source>
</evidence>
<dbReference type="InterPro" id="IPR023780">
    <property type="entry name" value="Chromo_domain"/>
</dbReference>
<dbReference type="Proteomes" id="UP000076871">
    <property type="component" value="Unassembled WGS sequence"/>
</dbReference>
<protein>
    <recommendedName>
        <fullName evidence="4">Chromo domain-containing protein</fullName>
    </recommendedName>
</protein>